<protein>
    <submittedName>
        <fullName evidence="2">Uncharacterized protein</fullName>
    </submittedName>
</protein>
<keyword evidence="1" id="KW-0472">Membrane</keyword>
<dbReference type="EMBL" id="LDTF01000061">
    <property type="protein sequence ID" value="KTT97509.1"/>
    <property type="molecule type" value="Genomic_DNA"/>
</dbReference>
<evidence type="ECO:0000313" key="2">
    <source>
        <dbReference type="EMBL" id="KTT97509.1"/>
    </source>
</evidence>
<name>A0A147IQL4_9SPHN</name>
<reference evidence="2 3" key="1">
    <citation type="journal article" date="2016" name="Front. Microbiol.">
        <title>Genomic Resource of Rice Seed Associated Bacteria.</title>
        <authorList>
            <person name="Midha S."/>
            <person name="Bansal K."/>
            <person name="Sharma S."/>
            <person name="Kumar N."/>
            <person name="Patil P.P."/>
            <person name="Chaudhry V."/>
            <person name="Patil P.B."/>
        </authorList>
    </citation>
    <scope>NUCLEOTIDE SEQUENCE [LARGE SCALE GENOMIC DNA]</scope>
    <source>
        <strain evidence="2 3">NS355</strain>
    </source>
</reference>
<accession>A0A147IQL4</accession>
<dbReference type="AlphaFoldDB" id="A0A147IQL4"/>
<dbReference type="PATRIC" id="fig|172044.3.peg.2251"/>
<dbReference type="Proteomes" id="UP000073923">
    <property type="component" value="Unassembled WGS sequence"/>
</dbReference>
<feature type="transmembrane region" description="Helical" evidence="1">
    <location>
        <begin position="12"/>
        <end position="34"/>
    </location>
</feature>
<sequence length="145" mass="15637">MILGDLLGRIGFFRAAGAALLLGAVGFLAYRLVAANLDPAMAYGAAVAAPLTLFGWAIWHPAASRFRLWIVDGVYLAARLAMWWAGIAFVLGLVAAGFRIDRWLAGEWPQAATAGFFWLVQRALGAQVARSHRILGERSVIELDA</sequence>
<evidence type="ECO:0000313" key="3">
    <source>
        <dbReference type="Proteomes" id="UP000073923"/>
    </source>
</evidence>
<proteinExistence type="predicted"/>
<keyword evidence="1" id="KW-0812">Transmembrane</keyword>
<comment type="caution">
    <text evidence="2">The sequence shown here is derived from an EMBL/GenBank/DDBJ whole genome shotgun (WGS) entry which is preliminary data.</text>
</comment>
<keyword evidence="1" id="KW-1133">Transmembrane helix</keyword>
<organism evidence="2 3">
    <name type="scientific">Sphingomonas yabuuchiae</name>
    <dbReference type="NCBI Taxonomy" id="172044"/>
    <lineage>
        <taxon>Bacteria</taxon>
        <taxon>Pseudomonadati</taxon>
        <taxon>Pseudomonadota</taxon>
        <taxon>Alphaproteobacteria</taxon>
        <taxon>Sphingomonadales</taxon>
        <taxon>Sphingomonadaceae</taxon>
        <taxon>Sphingomonas</taxon>
    </lineage>
</organism>
<feature type="transmembrane region" description="Helical" evidence="1">
    <location>
        <begin position="40"/>
        <end position="59"/>
    </location>
</feature>
<gene>
    <name evidence="2" type="ORF">NS355_11275</name>
</gene>
<evidence type="ECO:0000256" key="1">
    <source>
        <dbReference type="SAM" id="Phobius"/>
    </source>
</evidence>
<feature type="transmembrane region" description="Helical" evidence="1">
    <location>
        <begin position="80"/>
        <end position="100"/>
    </location>
</feature>